<dbReference type="InterPro" id="IPR008756">
    <property type="entry name" value="Peptidase_M56"/>
</dbReference>
<name>A0A2T5JA07_9SPHI</name>
<feature type="transmembrane region" description="Helical" evidence="1">
    <location>
        <begin position="94"/>
        <end position="115"/>
    </location>
</feature>
<dbReference type="EMBL" id="QAOQ01000004">
    <property type="protein sequence ID" value="PTQ96911.1"/>
    <property type="molecule type" value="Genomic_DNA"/>
</dbReference>
<dbReference type="PANTHER" id="PTHR34978">
    <property type="entry name" value="POSSIBLE SENSOR-TRANSDUCER PROTEIN BLAR"/>
    <property type="match status" value="1"/>
</dbReference>
<feature type="transmembrane region" description="Helical" evidence="1">
    <location>
        <begin position="37"/>
        <end position="52"/>
    </location>
</feature>
<keyword evidence="1" id="KW-1133">Transmembrane helix</keyword>
<dbReference type="InterPro" id="IPR037066">
    <property type="entry name" value="Plug_dom_sf"/>
</dbReference>
<accession>A0A2T5JA07</accession>
<reference evidence="3 4" key="1">
    <citation type="submission" date="2018-04" db="EMBL/GenBank/DDBJ databases">
        <title>Genomic Encyclopedia of Archaeal and Bacterial Type Strains, Phase II (KMG-II): from individual species to whole genera.</title>
        <authorList>
            <person name="Goeker M."/>
        </authorList>
    </citation>
    <scope>NUCLEOTIDE SEQUENCE [LARGE SCALE GENOMIC DNA]</scope>
    <source>
        <strain evidence="3 4">DSM 26809</strain>
    </source>
</reference>
<organism evidence="3 4">
    <name type="scientific">Mucilaginibacter yixingensis</name>
    <dbReference type="NCBI Taxonomy" id="1295612"/>
    <lineage>
        <taxon>Bacteria</taxon>
        <taxon>Pseudomonadati</taxon>
        <taxon>Bacteroidota</taxon>
        <taxon>Sphingobacteriia</taxon>
        <taxon>Sphingobacteriales</taxon>
        <taxon>Sphingobacteriaceae</taxon>
        <taxon>Mucilaginibacter</taxon>
    </lineage>
</organism>
<evidence type="ECO:0000259" key="2">
    <source>
        <dbReference type="Pfam" id="PF05569"/>
    </source>
</evidence>
<dbReference type="OrthoDB" id="649093at2"/>
<proteinExistence type="predicted"/>
<dbReference type="AlphaFoldDB" id="A0A2T5JA07"/>
<evidence type="ECO:0000313" key="4">
    <source>
        <dbReference type="Proteomes" id="UP000244168"/>
    </source>
</evidence>
<evidence type="ECO:0000313" key="3">
    <source>
        <dbReference type="EMBL" id="PTQ96911.1"/>
    </source>
</evidence>
<dbReference type="PANTHER" id="PTHR34978:SF3">
    <property type="entry name" value="SLR0241 PROTEIN"/>
    <property type="match status" value="1"/>
</dbReference>
<keyword evidence="1" id="KW-0472">Membrane</keyword>
<comment type="caution">
    <text evidence="3">The sequence shown here is derived from an EMBL/GenBank/DDBJ whole genome shotgun (WGS) entry which is preliminary data.</text>
</comment>
<evidence type="ECO:0000256" key="1">
    <source>
        <dbReference type="SAM" id="Phobius"/>
    </source>
</evidence>
<keyword evidence="1" id="KW-0812">Transmembrane</keyword>
<dbReference type="Pfam" id="PF05569">
    <property type="entry name" value="Peptidase_M56"/>
    <property type="match status" value="1"/>
</dbReference>
<feature type="domain" description="Peptidase M56" evidence="2">
    <location>
        <begin position="146"/>
        <end position="255"/>
    </location>
</feature>
<dbReference type="InterPro" id="IPR052173">
    <property type="entry name" value="Beta-lactam_resp_regulator"/>
</dbReference>
<dbReference type="CDD" id="cd07341">
    <property type="entry name" value="M56_BlaR1_MecR1_like"/>
    <property type="match status" value="1"/>
</dbReference>
<dbReference type="RefSeq" id="WP_107828851.1">
    <property type="nucleotide sequence ID" value="NZ_CP160205.1"/>
</dbReference>
<sequence>MPELFIYLIKVNVALLVFCAGYYLVLRRLTFYTLNRIYLVTAILFATLYSRVDLNNFLQRHEQINKPIQVVIINWQAPVKALTTRHDQWYWLQMAFWAGVIILGMRLGTQLLSLYRLHKRSEPLRIQQYFVRAIKGNVNPFSFWRSIYVNPENHEPNDLQAILEHEQIHVNEWHTLDILLGELSAVFYWFNPGIWLMKRAIRENIEFITDRKILQKGMDTKTYQYSLLNVNLQAQNHAIANNFNISTIKKRIMMMNARRSSNINITRYLILVPAVMLMLLVFSVSKAEISRSLDKAGKVVAKALNKAVVNLKEVLPEHAKIKADEPVAKPAKTIKAPPISINEAEQPEQLLTATYTTAVGDTILKKQNIEYYINGKKVENLELNKIPAADIDHIEVYKDPKVSQAKGMVYITLKNANGTVDTSKKANTFSIGTGKKSLDPVTVLGYRAAKKVKTDSAKVEELYQLRQSYNLTADTIHVTSVKINGKKTGINTKANVIYLDSVSPKHTVTKLNNVQYADLPIFNQLNFDNKLIIINGKEATQKQFRKLSAADIKTVSKLSTAGAKAIYGDKGANGAIIITTK</sequence>
<feature type="transmembrane region" description="Helical" evidence="1">
    <location>
        <begin position="6"/>
        <end position="25"/>
    </location>
</feature>
<feature type="transmembrane region" description="Helical" evidence="1">
    <location>
        <begin position="265"/>
        <end position="285"/>
    </location>
</feature>
<dbReference type="Proteomes" id="UP000244168">
    <property type="component" value="Unassembled WGS sequence"/>
</dbReference>
<keyword evidence="4" id="KW-1185">Reference proteome</keyword>
<gene>
    <name evidence="3" type="ORF">C8P68_104405</name>
</gene>
<dbReference type="Gene3D" id="2.170.130.10">
    <property type="entry name" value="TonB-dependent receptor, plug domain"/>
    <property type="match status" value="1"/>
</dbReference>
<protein>
    <submittedName>
        <fullName evidence="3">BlaR1 peptidase M56</fullName>
    </submittedName>
</protein>